<dbReference type="InterPro" id="IPR014717">
    <property type="entry name" value="Transl_elong_EF1B/ribsomal_bS6"/>
</dbReference>
<evidence type="ECO:0000256" key="1">
    <source>
        <dbReference type="SAM" id="Phobius"/>
    </source>
</evidence>
<dbReference type="GO" id="GO:0043107">
    <property type="term" value="P:type IV pilus-dependent motility"/>
    <property type="evidence" value="ECO:0007669"/>
    <property type="project" value="InterPro"/>
</dbReference>
<evidence type="ECO:0000313" key="3">
    <source>
        <dbReference type="Proteomes" id="UP000199527"/>
    </source>
</evidence>
<dbReference type="PANTHER" id="PTHR39555">
    <property type="entry name" value="FIMBRIAL ASSEMBLY PROTEIN PILO-LIKE PROTEIN-RELATED"/>
    <property type="match status" value="1"/>
</dbReference>
<evidence type="ECO:0000313" key="2">
    <source>
        <dbReference type="EMBL" id="SDJ61577.1"/>
    </source>
</evidence>
<dbReference type="Gene3D" id="3.30.70.60">
    <property type="match status" value="1"/>
</dbReference>
<accession>A0A1G8V6T3</accession>
<dbReference type="InterPro" id="IPR007445">
    <property type="entry name" value="PilO"/>
</dbReference>
<dbReference type="PANTHER" id="PTHR39555:SF1">
    <property type="entry name" value="TYPE IV PILUS INNER MEMBRANE COMPONENT PILO"/>
    <property type="match status" value="1"/>
</dbReference>
<feature type="transmembrane region" description="Helical" evidence="1">
    <location>
        <begin position="20"/>
        <end position="42"/>
    </location>
</feature>
<keyword evidence="1" id="KW-1133">Transmembrane helix</keyword>
<dbReference type="EMBL" id="FNEM01000010">
    <property type="protein sequence ID" value="SDJ61577.1"/>
    <property type="molecule type" value="Genomic_DNA"/>
</dbReference>
<dbReference type="AlphaFoldDB" id="A0A1G8V6T3"/>
<protein>
    <submittedName>
        <fullName evidence="2">Type IV pilus assembly protein PilO</fullName>
    </submittedName>
</protein>
<gene>
    <name evidence="2" type="ORF">SAMN04488540_110114</name>
</gene>
<dbReference type="RefSeq" id="WP_090365760.1">
    <property type="nucleotide sequence ID" value="NZ_FNEM01000010.1"/>
</dbReference>
<keyword evidence="1" id="KW-0812">Transmembrane</keyword>
<keyword evidence="1" id="KW-0472">Membrane</keyword>
<name>A0A1G8V6T3_9GAMM</name>
<dbReference type="OrthoDB" id="9802133at2"/>
<reference evidence="3" key="1">
    <citation type="submission" date="2016-10" db="EMBL/GenBank/DDBJ databases">
        <authorList>
            <person name="Varghese N."/>
            <person name="Submissions S."/>
        </authorList>
    </citation>
    <scope>NUCLEOTIDE SEQUENCE [LARGE SCALE GENOMIC DNA]</scope>
    <source>
        <strain evidence="3">DSM 23317</strain>
    </source>
</reference>
<keyword evidence="3" id="KW-1185">Reference proteome</keyword>
<dbReference type="GO" id="GO:0043683">
    <property type="term" value="P:type IV pilus assembly"/>
    <property type="evidence" value="ECO:0007669"/>
    <property type="project" value="InterPro"/>
</dbReference>
<dbReference type="Pfam" id="PF04350">
    <property type="entry name" value="PilO"/>
    <property type="match status" value="1"/>
</dbReference>
<proteinExistence type="predicted"/>
<sequence>MNLEQLNDLDFDSIGSWPPVARWALSLTLVILVLAVGGYLWIGERYSELQAGVRQERQLKQEYRDKYQFSAHLERHQQELVQTRLELHQLLSMLPSRDEMPGLLDDVTFLAAETNLSIVSIGWLPERAGELYTELPLSIELRGGYVEFGHFVAGMAALPRIVSLDDFSVTRQETVLSMKLVATTYRLLASAEAP</sequence>
<organism evidence="2 3">
    <name type="scientific">Ferrimonas sediminum</name>
    <dbReference type="NCBI Taxonomy" id="718193"/>
    <lineage>
        <taxon>Bacteria</taxon>
        <taxon>Pseudomonadati</taxon>
        <taxon>Pseudomonadota</taxon>
        <taxon>Gammaproteobacteria</taxon>
        <taxon>Alteromonadales</taxon>
        <taxon>Ferrimonadaceae</taxon>
        <taxon>Ferrimonas</taxon>
    </lineage>
</organism>
<dbReference type="Proteomes" id="UP000199527">
    <property type="component" value="Unassembled WGS sequence"/>
</dbReference>